<evidence type="ECO:0000313" key="3">
    <source>
        <dbReference type="EMBL" id="MSS01508.1"/>
    </source>
</evidence>
<keyword evidence="4" id="KW-1185">Reference proteome</keyword>
<dbReference type="PANTHER" id="PTHR35936">
    <property type="entry name" value="MEMBRANE-BOUND LYTIC MUREIN TRANSGLYCOSYLASE F"/>
    <property type="match status" value="1"/>
</dbReference>
<reference evidence="3 4" key="1">
    <citation type="submission" date="2019-08" db="EMBL/GenBank/DDBJ databases">
        <title>In-depth cultivation of the pig gut microbiome towards novel bacterial diversity and tailored functional studies.</title>
        <authorList>
            <person name="Wylensek D."/>
            <person name="Hitch T.C.A."/>
            <person name="Clavel T."/>
        </authorList>
    </citation>
    <scope>NUCLEOTIDE SEQUENCE [LARGE SCALE GENOMIC DNA]</scope>
    <source>
        <strain evidence="3 4">LKV-178-WT-2G</strain>
    </source>
</reference>
<dbReference type="SMART" id="SM00062">
    <property type="entry name" value="PBPb"/>
    <property type="match status" value="1"/>
</dbReference>
<dbReference type="Gene3D" id="3.40.190.10">
    <property type="entry name" value="Periplasmic binding protein-like II"/>
    <property type="match status" value="2"/>
</dbReference>
<dbReference type="AlphaFoldDB" id="A0A7X2N3U6"/>
<dbReference type="SUPFAM" id="SSF53850">
    <property type="entry name" value="Periplasmic binding protein-like II"/>
    <property type="match status" value="1"/>
</dbReference>
<name>A0A7X2N3U6_9FIRM</name>
<dbReference type="Proteomes" id="UP000470082">
    <property type="component" value="Unassembled WGS sequence"/>
</dbReference>
<evidence type="ECO:0000256" key="1">
    <source>
        <dbReference type="ARBA" id="ARBA00022729"/>
    </source>
</evidence>
<dbReference type="EMBL" id="VUMM01000007">
    <property type="protein sequence ID" value="MSS01508.1"/>
    <property type="molecule type" value="Genomic_DNA"/>
</dbReference>
<protein>
    <submittedName>
        <fullName evidence="3">Amino acid ABC transporter substrate-binding protein</fullName>
    </submittedName>
</protein>
<evidence type="ECO:0000313" key="4">
    <source>
        <dbReference type="Proteomes" id="UP000470082"/>
    </source>
</evidence>
<dbReference type="RefSeq" id="WP_154460042.1">
    <property type="nucleotide sequence ID" value="NZ_VUMM01000007.1"/>
</dbReference>
<accession>A0A7X2N3U6</accession>
<organism evidence="3 4">
    <name type="scientific">Floccifex porci</name>
    <dbReference type="NCBI Taxonomy" id="2606629"/>
    <lineage>
        <taxon>Bacteria</taxon>
        <taxon>Bacillati</taxon>
        <taxon>Bacillota</taxon>
        <taxon>Erysipelotrichia</taxon>
        <taxon>Erysipelotrichales</taxon>
        <taxon>Erysipelotrichaceae</taxon>
        <taxon>Floccifex</taxon>
    </lineage>
</organism>
<comment type="caution">
    <text evidence="3">The sequence shown here is derived from an EMBL/GenBank/DDBJ whole genome shotgun (WGS) entry which is preliminary data.</text>
</comment>
<evidence type="ECO:0000259" key="2">
    <source>
        <dbReference type="SMART" id="SM00062"/>
    </source>
</evidence>
<keyword evidence="1" id="KW-0732">Signal</keyword>
<dbReference type="PANTHER" id="PTHR35936:SF17">
    <property type="entry name" value="ARGININE-BINDING EXTRACELLULAR PROTEIN ARTP"/>
    <property type="match status" value="1"/>
</dbReference>
<gene>
    <name evidence="3" type="ORF">FYJ50_05255</name>
</gene>
<proteinExistence type="predicted"/>
<feature type="domain" description="Solute-binding protein family 3/N-terminal" evidence="2">
    <location>
        <begin position="31"/>
        <end position="251"/>
    </location>
</feature>
<dbReference type="InterPro" id="IPR001638">
    <property type="entry name" value="Solute-binding_3/MltF_N"/>
</dbReference>
<dbReference type="Pfam" id="PF00497">
    <property type="entry name" value="SBP_bac_3"/>
    <property type="match status" value="1"/>
</dbReference>
<dbReference type="PROSITE" id="PS51257">
    <property type="entry name" value="PROKAR_LIPOPROTEIN"/>
    <property type="match status" value="1"/>
</dbReference>
<sequence length="255" mass="28013">MKKVLKVGMAGLMAVSMFGCSSSKKEDNTKVITIGISPDYAPYESLNKDGDIVGFDPDMVELFEEYLNEDSDVIYSLEFKQMDFDNIITQIQGDQIDLGISGFSYDPQREVEWSDPYLGSSQVAILPADSDITSIEQLEGKSLAVQTGSTGEKAANEVKDAKISGLKSVQDIMNALAAHQYDAAIVDSGVAKNYVNNSDFIMLDTPLLDEQNFIIAKKGNTEMIDLMNECIKKFLASDEYADLCAKYELTPVVSE</sequence>